<organism evidence="1 2">
    <name type="scientific">Rugamonas rubra</name>
    <dbReference type="NCBI Taxonomy" id="758825"/>
    <lineage>
        <taxon>Bacteria</taxon>
        <taxon>Pseudomonadati</taxon>
        <taxon>Pseudomonadota</taxon>
        <taxon>Betaproteobacteria</taxon>
        <taxon>Burkholderiales</taxon>
        <taxon>Oxalobacteraceae</taxon>
        <taxon>Telluria group</taxon>
        <taxon>Rugamonas</taxon>
    </lineage>
</organism>
<keyword evidence="2" id="KW-1185">Reference proteome</keyword>
<dbReference type="Gene3D" id="3.40.50.1820">
    <property type="entry name" value="alpha/beta hydrolase"/>
    <property type="match status" value="1"/>
</dbReference>
<dbReference type="EMBL" id="FOTW01000021">
    <property type="protein sequence ID" value="SFM46787.1"/>
    <property type="molecule type" value="Genomic_DNA"/>
</dbReference>
<name>A0A1I4R3F1_9BURK</name>
<sequence length="274" mass="29567">MAPKMSDTNELNTPAAPGPLRMALELRAPWELAAGLAGYPLMRKAPRGDGHPVLVFPGLAAGDLSTLPLRRFLAAQGFAVHAWEQGLNVGPRPGVLEACVERVRRLRADSGRKVSLVGWSLGGVYAREIAKMLPDDTRSVVTLGAPFGAGPGGTNAWRVYQLISGDRDLDAARFAALRQRPAVPTTSIFSRSDGVVAWQCSLEEETALSENIEVHASHFGMGANPVALYAVADRLAQPEGAWRRFHQAPQEGIKRLLFRDPQRASAPGALFGWY</sequence>
<dbReference type="InterPro" id="IPR029058">
    <property type="entry name" value="AB_hydrolase_fold"/>
</dbReference>
<gene>
    <name evidence="1" type="ORF">SAMN02982985_04152</name>
</gene>
<dbReference type="AlphaFoldDB" id="A0A1I4R3F1"/>
<reference evidence="1 2" key="1">
    <citation type="submission" date="2016-10" db="EMBL/GenBank/DDBJ databases">
        <authorList>
            <person name="de Groot N.N."/>
        </authorList>
    </citation>
    <scope>NUCLEOTIDE SEQUENCE [LARGE SCALE GENOMIC DNA]</scope>
    <source>
        <strain evidence="1 2">ATCC 43154</strain>
    </source>
</reference>
<dbReference type="STRING" id="758825.SAMN02982985_04152"/>
<proteinExistence type="predicted"/>
<dbReference type="Proteomes" id="UP000199470">
    <property type="component" value="Unassembled WGS sequence"/>
</dbReference>
<dbReference type="SUPFAM" id="SSF53474">
    <property type="entry name" value="alpha/beta-Hydrolases"/>
    <property type="match status" value="1"/>
</dbReference>
<evidence type="ECO:0000313" key="2">
    <source>
        <dbReference type="Proteomes" id="UP000199470"/>
    </source>
</evidence>
<protein>
    <submittedName>
        <fullName evidence="1">Uncharacterized protein</fullName>
    </submittedName>
</protein>
<evidence type="ECO:0000313" key="1">
    <source>
        <dbReference type="EMBL" id="SFM46787.1"/>
    </source>
</evidence>
<accession>A0A1I4R3F1</accession>